<dbReference type="Pfam" id="PF12819">
    <property type="entry name" value="Malectin_like"/>
    <property type="match status" value="1"/>
</dbReference>
<dbReference type="InterPro" id="IPR032675">
    <property type="entry name" value="LRR_dom_sf"/>
</dbReference>
<evidence type="ECO:0000313" key="9">
    <source>
        <dbReference type="EMBL" id="KAH7569871.1"/>
    </source>
</evidence>
<evidence type="ECO:0000256" key="2">
    <source>
        <dbReference type="ARBA" id="ARBA00022692"/>
    </source>
</evidence>
<evidence type="ECO:0000256" key="5">
    <source>
        <dbReference type="ARBA" id="ARBA00023136"/>
    </source>
</evidence>
<evidence type="ECO:0000256" key="6">
    <source>
        <dbReference type="SAM" id="Phobius"/>
    </source>
</evidence>
<feature type="transmembrane region" description="Helical" evidence="6">
    <location>
        <begin position="608"/>
        <end position="629"/>
    </location>
</feature>
<evidence type="ECO:0000256" key="1">
    <source>
        <dbReference type="ARBA" id="ARBA00004167"/>
    </source>
</evidence>
<dbReference type="PANTHER" id="PTHR45631">
    <property type="entry name" value="OS07G0107800 PROTEIN-RELATED"/>
    <property type="match status" value="1"/>
</dbReference>
<dbReference type="EMBL" id="JAFEMO010000005">
    <property type="protein sequence ID" value="KAH7569871.1"/>
    <property type="molecule type" value="Genomic_DNA"/>
</dbReference>
<evidence type="ECO:0000259" key="8">
    <source>
        <dbReference type="Pfam" id="PF12819"/>
    </source>
</evidence>
<comment type="subcellular location">
    <subcellularLocation>
        <location evidence="1">Membrane</location>
        <topology evidence="1">Single-pass membrane protein</topology>
    </subcellularLocation>
</comment>
<dbReference type="Gene3D" id="3.80.10.10">
    <property type="entry name" value="Ribonuclease Inhibitor"/>
    <property type="match status" value="1"/>
</dbReference>
<comment type="caution">
    <text evidence="9">The sequence shown here is derived from an EMBL/GenBank/DDBJ whole genome shotgun (WGS) entry which is preliminary data.</text>
</comment>
<evidence type="ECO:0000256" key="3">
    <source>
        <dbReference type="ARBA" id="ARBA00022729"/>
    </source>
</evidence>
<gene>
    <name evidence="9" type="ORF">JRO89_XS05G0011100</name>
</gene>
<name>A0ABQ8HZS5_9ROSI</name>
<protein>
    <recommendedName>
        <fullName evidence="8">Malectin-like domain-containing protein</fullName>
    </recommendedName>
</protein>
<keyword evidence="4 6" id="KW-1133">Transmembrane helix</keyword>
<keyword evidence="5 6" id="KW-0472">Membrane</keyword>
<keyword evidence="2 6" id="KW-0812">Transmembrane</keyword>
<proteinExistence type="predicted"/>
<sequence length="682" mass="75647">MNMSLLFLLTLFLLLSAPPSSSYPYDISYHIDCGTDTSTVDSFNTSWLSDRFYTGGAKSIVSEPLHFHLPHEKTLRFFPLSSGKKNCYIVPNLPSGRYYLRTFTVYDNYDGKSHSPSFDASVEGTVVFSWRSPWPEELARDGAYSDLFVFVNDGELDFCFYSFATDPPLISSLEIQQIEPSSYDAATIGHNYILVNYGRFSCGSNQWGPGFSNDTDYFGRSWQSDQESRSPDSKTSIRAVTTRQTIANTNQQPNYFPMKLYQTAVTSSGVVEYELAVDAKLDYLIWFHFAEIDSSVTKVGQRVFDVVVNEKNVSRVDIYKEVGSFAAYSWHYVAKNLSSTGLSVKLVPVVGAVLISGLENYALVPSDLSTLPGQVIAMRELKESLRVPDRMGWNGDPCAPTNWDAWEGIACRPNKDKTALVISQMRKIGGNDAGWKGKDREETVYLVCLSLFRHPHRMQTDLGSQGLKGYISDKISLLSDLVNLDLVRNLSSNSLGGTLPAGLGQKSLVRLVMAIDFVSNDFYFVLFRDLSNNQFSGSIPDSLTSSKLQLALLNDNLLEGRVPEELYSVGVHGGAIDLSGNKGLCGVPSLPSCPLFWDKGGLSTGGKIAIALSCLVILCALLLVIYMCCIRRGRNDYDFGLPHDLMSLAAKRNKYQRQKSLMLLEMESQHAKGLPSLPLNPH</sequence>
<feature type="signal peptide" evidence="7">
    <location>
        <begin position="1"/>
        <end position="22"/>
    </location>
</feature>
<feature type="chain" id="PRO_5045757392" description="Malectin-like domain-containing protein" evidence="7">
    <location>
        <begin position="23"/>
        <end position="682"/>
    </location>
</feature>
<dbReference type="PANTHER" id="PTHR45631:SF191">
    <property type="entry name" value="DI-GLUCOSE BINDING PROTEIN WITH LEUCINE-RICH REPEAT DOMAIN-CONTAINING PROTEIN"/>
    <property type="match status" value="1"/>
</dbReference>
<accession>A0ABQ8HZS5</accession>
<dbReference type="InterPro" id="IPR024788">
    <property type="entry name" value="Malectin-like_Carb-bd_dom"/>
</dbReference>
<evidence type="ECO:0000256" key="7">
    <source>
        <dbReference type="SAM" id="SignalP"/>
    </source>
</evidence>
<dbReference type="SUPFAM" id="SSF52058">
    <property type="entry name" value="L domain-like"/>
    <property type="match status" value="1"/>
</dbReference>
<dbReference type="Gene3D" id="2.60.120.430">
    <property type="entry name" value="Galactose-binding lectin"/>
    <property type="match status" value="2"/>
</dbReference>
<keyword evidence="10" id="KW-1185">Reference proteome</keyword>
<organism evidence="9 10">
    <name type="scientific">Xanthoceras sorbifolium</name>
    <dbReference type="NCBI Taxonomy" id="99658"/>
    <lineage>
        <taxon>Eukaryota</taxon>
        <taxon>Viridiplantae</taxon>
        <taxon>Streptophyta</taxon>
        <taxon>Embryophyta</taxon>
        <taxon>Tracheophyta</taxon>
        <taxon>Spermatophyta</taxon>
        <taxon>Magnoliopsida</taxon>
        <taxon>eudicotyledons</taxon>
        <taxon>Gunneridae</taxon>
        <taxon>Pentapetalae</taxon>
        <taxon>rosids</taxon>
        <taxon>malvids</taxon>
        <taxon>Sapindales</taxon>
        <taxon>Sapindaceae</taxon>
        <taxon>Xanthoceroideae</taxon>
        <taxon>Xanthoceras</taxon>
    </lineage>
</organism>
<feature type="domain" description="Malectin-like" evidence="8">
    <location>
        <begin position="31"/>
        <end position="362"/>
    </location>
</feature>
<evidence type="ECO:0000313" key="10">
    <source>
        <dbReference type="Proteomes" id="UP000827721"/>
    </source>
</evidence>
<evidence type="ECO:0000256" key="4">
    <source>
        <dbReference type="ARBA" id="ARBA00022989"/>
    </source>
</evidence>
<keyword evidence="3 7" id="KW-0732">Signal</keyword>
<reference evidence="9 10" key="1">
    <citation type="submission" date="2021-02" db="EMBL/GenBank/DDBJ databases">
        <title>Plant Genome Project.</title>
        <authorList>
            <person name="Zhang R.-G."/>
        </authorList>
    </citation>
    <scope>NUCLEOTIDE SEQUENCE [LARGE SCALE GENOMIC DNA]</scope>
    <source>
        <tissue evidence="9">Leaves</tissue>
    </source>
</reference>
<dbReference type="Proteomes" id="UP000827721">
    <property type="component" value="Unassembled WGS sequence"/>
</dbReference>